<dbReference type="GO" id="GO:0000783">
    <property type="term" value="C:nuclear telomere cap complex"/>
    <property type="evidence" value="ECO:0007669"/>
    <property type="project" value="TreeGrafter"/>
</dbReference>
<evidence type="ECO:0000256" key="4">
    <source>
        <dbReference type="ARBA" id="ARBA00023125"/>
    </source>
</evidence>
<evidence type="ECO:0000256" key="1">
    <source>
        <dbReference type="ARBA" id="ARBA00004574"/>
    </source>
</evidence>
<keyword evidence="4" id="KW-0238">DNA-binding</keyword>
<dbReference type="GO" id="GO:0098505">
    <property type="term" value="F:G-rich strand telomeric DNA binding"/>
    <property type="evidence" value="ECO:0007669"/>
    <property type="project" value="TreeGrafter"/>
</dbReference>
<keyword evidence="3" id="KW-0779">Telomere</keyword>
<dbReference type="Gramene" id="KOM43377">
    <property type="protein sequence ID" value="KOM43377"/>
    <property type="gene ID" value="LR48_Vigan05g098100"/>
</dbReference>
<dbReference type="AlphaFoldDB" id="A0A0L9ULD0"/>
<dbReference type="InterPro" id="IPR028389">
    <property type="entry name" value="POT1"/>
</dbReference>
<dbReference type="PANTHER" id="PTHR14513">
    <property type="entry name" value="PROTECTION OF TELOMERES 1"/>
    <property type="match status" value="1"/>
</dbReference>
<proteinExistence type="predicted"/>
<evidence type="ECO:0000259" key="5">
    <source>
        <dbReference type="SMART" id="SM00976"/>
    </source>
</evidence>
<dbReference type="Pfam" id="PF25507">
    <property type="entry name" value="OB_POT1A"/>
    <property type="match status" value="1"/>
</dbReference>
<name>A0A0L9ULD0_PHAAN</name>
<dbReference type="OrthoDB" id="2186770at2759"/>
<dbReference type="Pfam" id="PF02765">
    <property type="entry name" value="POT1"/>
    <property type="match status" value="1"/>
</dbReference>
<dbReference type="GO" id="GO:0010521">
    <property type="term" value="F:telomerase inhibitor activity"/>
    <property type="evidence" value="ECO:0007669"/>
    <property type="project" value="TreeGrafter"/>
</dbReference>
<dbReference type="InterPro" id="IPR012340">
    <property type="entry name" value="NA-bd_OB-fold"/>
</dbReference>
<dbReference type="SMART" id="SM00976">
    <property type="entry name" value="Telo_bind"/>
    <property type="match status" value="1"/>
</dbReference>
<reference evidence="7" key="1">
    <citation type="journal article" date="2015" name="Proc. Natl. Acad. Sci. U.S.A.">
        <title>Genome sequencing of adzuki bean (Vigna angularis) provides insight into high starch and low fat accumulation and domestication.</title>
        <authorList>
            <person name="Yang K."/>
            <person name="Tian Z."/>
            <person name="Chen C."/>
            <person name="Luo L."/>
            <person name="Zhao B."/>
            <person name="Wang Z."/>
            <person name="Yu L."/>
            <person name="Li Y."/>
            <person name="Sun Y."/>
            <person name="Li W."/>
            <person name="Chen Y."/>
            <person name="Li Y."/>
            <person name="Zhang Y."/>
            <person name="Ai D."/>
            <person name="Zhao J."/>
            <person name="Shang C."/>
            <person name="Ma Y."/>
            <person name="Wu B."/>
            <person name="Wang M."/>
            <person name="Gao L."/>
            <person name="Sun D."/>
            <person name="Zhang P."/>
            <person name="Guo F."/>
            <person name="Wang W."/>
            <person name="Li Y."/>
            <person name="Wang J."/>
            <person name="Varshney R.K."/>
            <person name="Wang J."/>
            <person name="Ling H.Q."/>
            <person name="Wan P."/>
        </authorList>
    </citation>
    <scope>NUCLEOTIDE SEQUENCE</scope>
    <source>
        <strain evidence="7">cv. Jingnong 6</strain>
    </source>
</reference>
<protein>
    <recommendedName>
        <fullName evidence="5">Telomeric single stranded DNA binding POT1/Cdc13 domain-containing protein</fullName>
    </recommendedName>
</protein>
<keyword evidence="2" id="KW-0158">Chromosome</keyword>
<dbReference type="Proteomes" id="UP000053144">
    <property type="component" value="Chromosome 5"/>
</dbReference>
<accession>A0A0L9ULD0</accession>
<dbReference type="Gene3D" id="2.40.50.140">
    <property type="entry name" value="Nucleic acid-binding proteins"/>
    <property type="match status" value="2"/>
</dbReference>
<dbReference type="CDD" id="cd04497">
    <property type="entry name" value="hPOT1_OB1_like"/>
    <property type="match status" value="1"/>
</dbReference>
<dbReference type="STRING" id="3914.A0A0L9ULD0"/>
<dbReference type="GO" id="GO:0032210">
    <property type="term" value="P:regulation of telomere maintenance via telomerase"/>
    <property type="evidence" value="ECO:0007669"/>
    <property type="project" value="TreeGrafter"/>
</dbReference>
<evidence type="ECO:0000256" key="2">
    <source>
        <dbReference type="ARBA" id="ARBA00022454"/>
    </source>
</evidence>
<dbReference type="SUPFAM" id="SSF50249">
    <property type="entry name" value="Nucleic acid-binding proteins"/>
    <property type="match status" value="2"/>
</dbReference>
<dbReference type="EMBL" id="CM003375">
    <property type="protein sequence ID" value="KOM43377.1"/>
    <property type="molecule type" value="Genomic_DNA"/>
</dbReference>
<dbReference type="InterPro" id="IPR011564">
    <property type="entry name" value="Telomer_end-bd_POT1/Cdc13"/>
</dbReference>
<dbReference type="OMA" id="IHAFLYA"/>
<comment type="subcellular location">
    <subcellularLocation>
        <location evidence="1">Chromosome</location>
        <location evidence="1">Telomere</location>
    </subcellularLocation>
</comment>
<dbReference type="InterPro" id="IPR057620">
    <property type="entry name" value="POT1A/B-like_OB"/>
</dbReference>
<evidence type="ECO:0000256" key="3">
    <source>
        <dbReference type="ARBA" id="ARBA00022895"/>
    </source>
</evidence>
<organism evidence="6 7">
    <name type="scientific">Phaseolus angularis</name>
    <name type="common">Azuki bean</name>
    <name type="synonym">Vigna angularis</name>
    <dbReference type="NCBI Taxonomy" id="3914"/>
    <lineage>
        <taxon>Eukaryota</taxon>
        <taxon>Viridiplantae</taxon>
        <taxon>Streptophyta</taxon>
        <taxon>Embryophyta</taxon>
        <taxon>Tracheophyta</taxon>
        <taxon>Spermatophyta</taxon>
        <taxon>Magnoliopsida</taxon>
        <taxon>eudicotyledons</taxon>
        <taxon>Gunneridae</taxon>
        <taxon>Pentapetalae</taxon>
        <taxon>rosids</taxon>
        <taxon>fabids</taxon>
        <taxon>Fabales</taxon>
        <taxon>Fabaceae</taxon>
        <taxon>Papilionoideae</taxon>
        <taxon>50 kb inversion clade</taxon>
        <taxon>NPAAA clade</taxon>
        <taxon>indigoferoid/millettioid clade</taxon>
        <taxon>Phaseoleae</taxon>
        <taxon>Vigna</taxon>
    </lineage>
</organism>
<evidence type="ECO:0000313" key="7">
    <source>
        <dbReference type="Proteomes" id="UP000053144"/>
    </source>
</evidence>
<dbReference type="PANTHER" id="PTHR14513:SF0">
    <property type="entry name" value="PROTECTION OF TELOMERES PROTEIN 1"/>
    <property type="match status" value="1"/>
</dbReference>
<feature type="domain" description="Telomeric single stranded DNA binding POT1/Cdc13" evidence="5">
    <location>
        <begin position="2"/>
        <end position="138"/>
    </location>
</feature>
<dbReference type="GO" id="GO:0016233">
    <property type="term" value="P:telomere capping"/>
    <property type="evidence" value="ECO:0007669"/>
    <property type="project" value="TreeGrafter"/>
</dbReference>
<evidence type="ECO:0000313" key="6">
    <source>
        <dbReference type="EMBL" id="KOM43377.1"/>
    </source>
</evidence>
<sequence length="461" mass="52578">MDVPLRDVCKYVNEKVNVIGVVVETTFAKKTMGTDYCCALRIIDDTRHDFSMAANVFGKSTENLPLVAALGDIIQLSFVSVTTYRGEANVTFNKNTSTFALYKSKDDDGLNSYQVSRPYFVPKDEDKIIINKLRKWLINFQFSEDSSKFPFFRELKEETFVNLACKILHHSEAAKDEWVIFVWDGTDTQSNAICSNLENELKNPLPLQRDHLSLPRDILCTFPTVGTILRIIFHIGVEKSHFHLLTIGKWVKINNLRLKLYAGLWHGIFTVQTKLQYISNEDQLIAERQRLADERLSLILGRMPNLSFPEPSPITVVNHRDHVRPVTLMSVLTHSKVTAIFKCVVRVVAAMPCKAENLRSSTGKYRMRLTLEDPTARIHALVIEEDVVTLFDGIPDAEKLERKLNKLLGISEDNSIGGVKDTTRNPPWVCVCLKSYYLSKDDIWGTRNFRVFDTKILEDSS</sequence>
<gene>
    <name evidence="6" type="ORF">LR48_Vigan05g098100</name>
</gene>